<reference evidence="1" key="1">
    <citation type="submission" date="2014-09" db="EMBL/GenBank/DDBJ databases">
        <authorList>
            <person name="Magalhaes I.L.F."/>
            <person name="Oliveira U."/>
            <person name="Santos F.R."/>
            <person name="Vidigal T.H.D.A."/>
            <person name="Brescovit A.D."/>
            <person name="Santos A.J."/>
        </authorList>
    </citation>
    <scope>NUCLEOTIDE SEQUENCE</scope>
    <source>
        <tissue evidence="1">Shoot tissue taken approximately 20 cm above the soil surface</tissue>
    </source>
</reference>
<organism evidence="1">
    <name type="scientific">Arundo donax</name>
    <name type="common">Giant reed</name>
    <name type="synonym">Donax arundinaceus</name>
    <dbReference type="NCBI Taxonomy" id="35708"/>
    <lineage>
        <taxon>Eukaryota</taxon>
        <taxon>Viridiplantae</taxon>
        <taxon>Streptophyta</taxon>
        <taxon>Embryophyta</taxon>
        <taxon>Tracheophyta</taxon>
        <taxon>Spermatophyta</taxon>
        <taxon>Magnoliopsida</taxon>
        <taxon>Liliopsida</taxon>
        <taxon>Poales</taxon>
        <taxon>Poaceae</taxon>
        <taxon>PACMAD clade</taxon>
        <taxon>Arundinoideae</taxon>
        <taxon>Arundineae</taxon>
        <taxon>Arundo</taxon>
    </lineage>
</organism>
<reference evidence="1" key="2">
    <citation type="journal article" date="2015" name="Data Brief">
        <title>Shoot transcriptome of the giant reed, Arundo donax.</title>
        <authorList>
            <person name="Barrero R.A."/>
            <person name="Guerrero F.D."/>
            <person name="Moolhuijzen P."/>
            <person name="Goolsby J.A."/>
            <person name="Tidwell J."/>
            <person name="Bellgard S.E."/>
            <person name="Bellgard M.I."/>
        </authorList>
    </citation>
    <scope>NUCLEOTIDE SEQUENCE</scope>
    <source>
        <tissue evidence="1">Shoot tissue taken approximately 20 cm above the soil surface</tissue>
    </source>
</reference>
<proteinExistence type="predicted"/>
<sequence>MMSIFMSNYVSISNTTSNNYLYQDQCIWCTILQCISYCVILGGNLFGSSESTVSYVIFHNIWFWYILLLDWTVEIGQARKAVAWCWVGCLTSSPIQIS</sequence>
<evidence type="ECO:0000313" key="1">
    <source>
        <dbReference type="EMBL" id="JAE24475.1"/>
    </source>
</evidence>
<accession>A0A0A9GHA7</accession>
<dbReference type="AlphaFoldDB" id="A0A0A9GHA7"/>
<protein>
    <submittedName>
        <fullName evidence="1">Uncharacterized protein</fullName>
    </submittedName>
</protein>
<dbReference type="EMBL" id="GBRH01173421">
    <property type="protein sequence ID" value="JAE24475.1"/>
    <property type="molecule type" value="Transcribed_RNA"/>
</dbReference>
<name>A0A0A9GHA7_ARUDO</name>